<feature type="domain" description="CTHRC1 C-terminal" evidence="1">
    <location>
        <begin position="3"/>
        <end position="109"/>
    </location>
</feature>
<keyword evidence="3" id="KW-1185">Reference proteome</keyword>
<evidence type="ECO:0000313" key="3">
    <source>
        <dbReference type="Proteomes" id="UP001152795"/>
    </source>
</evidence>
<name>A0A6S7KKW4_PARCT</name>
<dbReference type="EMBL" id="CACRXK020015096">
    <property type="protein sequence ID" value="CAB4027892.1"/>
    <property type="molecule type" value="Genomic_DNA"/>
</dbReference>
<reference evidence="2" key="1">
    <citation type="submission" date="2020-04" db="EMBL/GenBank/DDBJ databases">
        <authorList>
            <person name="Alioto T."/>
            <person name="Alioto T."/>
            <person name="Gomez Garrido J."/>
        </authorList>
    </citation>
    <scope>NUCLEOTIDE SEQUENCE</scope>
    <source>
        <strain evidence="2">A484AB</strain>
    </source>
</reference>
<proteinExistence type="predicted"/>
<accession>A0A6S7KKW4</accession>
<sequence>AICKFTKAESHTSLRVTFNGNMRVTGCSGGCCRRWFLTINGQECKDPATIDTQIYATGTVNRHSPGTLDGFCNDIPKGQVTVGISLAACSGATPGNAYTGWYSVSRIVIEEMVTL</sequence>
<dbReference type="OrthoDB" id="5984031at2759"/>
<gene>
    <name evidence="2" type="ORF">PACLA_8A088295</name>
</gene>
<organism evidence="2 3">
    <name type="scientific">Paramuricea clavata</name>
    <name type="common">Red gorgonian</name>
    <name type="synonym">Violescent sea-whip</name>
    <dbReference type="NCBI Taxonomy" id="317549"/>
    <lineage>
        <taxon>Eukaryota</taxon>
        <taxon>Metazoa</taxon>
        <taxon>Cnidaria</taxon>
        <taxon>Anthozoa</taxon>
        <taxon>Octocorallia</taxon>
        <taxon>Malacalcyonacea</taxon>
        <taxon>Plexauridae</taxon>
        <taxon>Paramuricea</taxon>
    </lineage>
</organism>
<evidence type="ECO:0000313" key="2">
    <source>
        <dbReference type="EMBL" id="CAB4027892.1"/>
    </source>
</evidence>
<dbReference type="Proteomes" id="UP001152795">
    <property type="component" value="Unassembled WGS sequence"/>
</dbReference>
<dbReference type="InterPro" id="IPR057873">
    <property type="entry name" value="CTHRC1_C"/>
</dbReference>
<evidence type="ECO:0000259" key="1">
    <source>
        <dbReference type="Pfam" id="PF25815"/>
    </source>
</evidence>
<dbReference type="AlphaFoldDB" id="A0A6S7KKW4"/>
<protein>
    <recommendedName>
        <fullName evidence="1">CTHRC1 C-terminal domain-containing protein</fullName>
    </recommendedName>
</protein>
<dbReference type="Pfam" id="PF25815">
    <property type="entry name" value="CTHRC1_C"/>
    <property type="match status" value="1"/>
</dbReference>
<comment type="caution">
    <text evidence="2">The sequence shown here is derived from an EMBL/GenBank/DDBJ whole genome shotgun (WGS) entry which is preliminary data.</text>
</comment>
<feature type="non-terminal residue" evidence="2">
    <location>
        <position position="1"/>
    </location>
</feature>